<dbReference type="InterPro" id="IPR036397">
    <property type="entry name" value="RNaseH_sf"/>
</dbReference>
<comment type="similarity">
    <text evidence="1">Belongs to the transposase IS21/IS408/IS1162 family.</text>
</comment>
<dbReference type="InterPro" id="IPR012337">
    <property type="entry name" value="RNaseH-like_sf"/>
</dbReference>
<evidence type="ECO:0000313" key="4">
    <source>
        <dbReference type="EMBL" id="OWK41005.1"/>
    </source>
</evidence>
<gene>
    <name evidence="4" type="ORF">FRUB_04897</name>
</gene>
<evidence type="ECO:0000313" key="5">
    <source>
        <dbReference type="Proteomes" id="UP000214646"/>
    </source>
</evidence>
<dbReference type="GO" id="GO:0003676">
    <property type="term" value="F:nucleic acid binding"/>
    <property type="evidence" value="ECO:0007669"/>
    <property type="project" value="InterPro"/>
</dbReference>
<dbReference type="PANTHER" id="PTHR35004">
    <property type="entry name" value="TRANSPOSASE RV3428C-RELATED"/>
    <property type="match status" value="1"/>
</dbReference>
<dbReference type="RefSeq" id="WP_088255971.1">
    <property type="nucleotide sequence ID" value="NZ_NIDE01000007.1"/>
</dbReference>
<dbReference type="SUPFAM" id="SSF53098">
    <property type="entry name" value="Ribonuclease H-like"/>
    <property type="match status" value="1"/>
</dbReference>
<dbReference type="GO" id="GO:0015074">
    <property type="term" value="P:DNA integration"/>
    <property type="evidence" value="ECO:0007669"/>
    <property type="project" value="InterPro"/>
</dbReference>
<dbReference type="OrthoDB" id="3193769at2"/>
<dbReference type="NCBIfam" id="NF033546">
    <property type="entry name" value="transpos_IS21"/>
    <property type="match status" value="1"/>
</dbReference>
<dbReference type="Proteomes" id="UP000214646">
    <property type="component" value="Unassembled WGS sequence"/>
</dbReference>
<evidence type="ECO:0000259" key="3">
    <source>
        <dbReference type="PROSITE" id="PS50994"/>
    </source>
</evidence>
<dbReference type="InterPro" id="IPR054353">
    <property type="entry name" value="IstA-like_C"/>
</dbReference>
<sequence length="530" mass="59741">MSHQLTVAMSESILTLHQRGWSQRRIALELGIDRETVARHLRLTAAEPNPATARTGSQAIPAESNPATARAGSQAILPESAPARSTPDTPGRQVSDCEPYRDTIRDKLDLGLSIQRIFQDLVTEHGFAGSYHSVRRFANKLGVKQEVPFRRLECGAGEEAQVDFGTGAPILGPDGKRRKTHVLRVVLSFSRKGFSEVVSRQTTDDFLRGLEDAFWHFGGVPQRLVLDNLRAAVTTADWYDPELNPRVRSFAEYYGTVMMPTKPYTPRHKGKVERGVDYVQENALRGRVFASLEDENRFLAEWERTVADTRIHGTTRKQVAAQFSLERPALRPLPAERFPHFEEVKRVVHRDGHVEVGKAYYSVPPEYLSRPVWVRRDTRMVRIFDERMKPIATHARHEPGRFSTQSAHISGMKISNVEHGVDWLLQRIRRVGPHSARWAEMVVAGRGAAAGRVLQGLLNLAKRYPSDALERVCDTAATHGADHLATIRKLLERPAPAPEPPPFLHEHPLIRNLSEYGRMVSFHDTEVDHD</sequence>
<dbReference type="EMBL" id="NIDE01000007">
    <property type="protein sequence ID" value="OWK41005.1"/>
    <property type="molecule type" value="Genomic_DNA"/>
</dbReference>
<dbReference type="AlphaFoldDB" id="A0A225DXD9"/>
<evidence type="ECO:0000256" key="2">
    <source>
        <dbReference type="SAM" id="MobiDB-lite"/>
    </source>
</evidence>
<proteinExistence type="inferred from homology"/>
<protein>
    <submittedName>
        <fullName evidence="4">Mobile element protein</fullName>
    </submittedName>
</protein>
<accession>A0A225DXD9</accession>
<feature type="region of interest" description="Disordered" evidence="2">
    <location>
        <begin position="45"/>
        <end position="99"/>
    </location>
</feature>
<dbReference type="Pfam" id="PF00665">
    <property type="entry name" value="rve"/>
    <property type="match status" value="1"/>
</dbReference>
<dbReference type="Gene3D" id="3.30.420.10">
    <property type="entry name" value="Ribonuclease H-like superfamily/Ribonuclease H"/>
    <property type="match status" value="1"/>
</dbReference>
<name>A0A225DXD9_9BACT</name>
<dbReference type="PANTHER" id="PTHR35004:SF8">
    <property type="entry name" value="TRANSPOSASE RV3428C-RELATED"/>
    <property type="match status" value="1"/>
</dbReference>
<dbReference type="InterPro" id="IPR001584">
    <property type="entry name" value="Integrase_cat-core"/>
</dbReference>
<comment type="caution">
    <text evidence="4">The sequence shown here is derived from an EMBL/GenBank/DDBJ whole genome shotgun (WGS) entry which is preliminary data.</text>
</comment>
<keyword evidence="5" id="KW-1185">Reference proteome</keyword>
<dbReference type="PROSITE" id="PS50994">
    <property type="entry name" value="INTEGRASE"/>
    <property type="match status" value="1"/>
</dbReference>
<reference evidence="5" key="1">
    <citation type="submission" date="2017-06" db="EMBL/GenBank/DDBJ databases">
        <title>Genome analysis of Fimbriiglobus ruber SP5, the first member of the order Planctomycetales with confirmed chitinolytic capability.</title>
        <authorList>
            <person name="Ravin N.V."/>
            <person name="Rakitin A.L."/>
            <person name="Ivanova A.A."/>
            <person name="Beletsky A.V."/>
            <person name="Kulichevskaya I.S."/>
            <person name="Mardanov A.V."/>
            <person name="Dedysh S.N."/>
        </authorList>
    </citation>
    <scope>NUCLEOTIDE SEQUENCE [LARGE SCALE GENOMIC DNA]</scope>
    <source>
        <strain evidence="5">SP5</strain>
    </source>
</reference>
<evidence type="ECO:0000256" key="1">
    <source>
        <dbReference type="ARBA" id="ARBA00009277"/>
    </source>
</evidence>
<feature type="domain" description="Integrase catalytic" evidence="3">
    <location>
        <begin position="144"/>
        <end position="327"/>
    </location>
</feature>
<organism evidence="4 5">
    <name type="scientific">Fimbriiglobus ruber</name>
    <dbReference type="NCBI Taxonomy" id="1908690"/>
    <lineage>
        <taxon>Bacteria</taxon>
        <taxon>Pseudomonadati</taxon>
        <taxon>Planctomycetota</taxon>
        <taxon>Planctomycetia</taxon>
        <taxon>Gemmatales</taxon>
        <taxon>Gemmataceae</taxon>
        <taxon>Fimbriiglobus</taxon>
    </lineage>
</organism>
<dbReference type="Pfam" id="PF22483">
    <property type="entry name" value="Mu-transpos_C_2"/>
    <property type="match status" value="1"/>
</dbReference>